<organism evidence="2 3">
    <name type="scientific">Gryllus longicercus</name>
    <dbReference type="NCBI Taxonomy" id="2509291"/>
    <lineage>
        <taxon>Eukaryota</taxon>
        <taxon>Metazoa</taxon>
        <taxon>Ecdysozoa</taxon>
        <taxon>Arthropoda</taxon>
        <taxon>Hexapoda</taxon>
        <taxon>Insecta</taxon>
        <taxon>Pterygota</taxon>
        <taxon>Neoptera</taxon>
        <taxon>Polyneoptera</taxon>
        <taxon>Orthoptera</taxon>
        <taxon>Ensifera</taxon>
        <taxon>Gryllidea</taxon>
        <taxon>Grylloidea</taxon>
        <taxon>Gryllidae</taxon>
        <taxon>Gryllinae</taxon>
        <taxon>Gryllus</taxon>
    </lineage>
</organism>
<sequence>MLHDLEEEGQRRIPNGVSSISGLVGDGGARLPSQLQTQLHSHLPSQVPSLANGYGGVGGHRPGSGGGGAPNGLAGGLSRLMGGHSNGVAPAPNRPSRDTVQEMYGAVESYPMDSRL</sequence>
<feature type="compositionally biased region" description="Gly residues" evidence="1">
    <location>
        <begin position="53"/>
        <end position="75"/>
    </location>
</feature>
<evidence type="ECO:0000313" key="2">
    <source>
        <dbReference type="EMBL" id="KAK7870586.1"/>
    </source>
</evidence>
<comment type="caution">
    <text evidence="2">The sequence shown here is derived from an EMBL/GenBank/DDBJ whole genome shotgun (WGS) entry which is preliminary data.</text>
</comment>
<feature type="compositionally biased region" description="Basic and acidic residues" evidence="1">
    <location>
        <begin position="1"/>
        <end position="11"/>
    </location>
</feature>
<accession>A0AAN9ZB63</accession>
<dbReference type="AlphaFoldDB" id="A0AAN9ZB63"/>
<feature type="compositionally biased region" description="Polar residues" evidence="1">
    <location>
        <begin position="33"/>
        <end position="49"/>
    </location>
</feature>
<dbReference type="EMBL" id="JAZDUA010000055">
    <property type="protein sequence ID" value="KAK7870586.1"/>
    <property type="molecule type" value="Genomic_DNA"/>
</dbReference>
<evidence type="ECO:0000256" key="1">
    <source>
        <dbReference type="SAM" id="MobiDB-lite"/>
    </source>
</evidence>
<reference evidence="2 3" key="1">
    <citation type="submission" date="2024-03" db="EMBL/GenBank/DDBJ databases">
        <title>The genome assembly and annotation of the cricket Gryllus longicercus Weissman &amp; Gray.</title>
        <authorList>
            <person name="Szrajer S."/>
            <person name="Gray D."/>
            <person name="Ylla G."/>
        </authorList>
    </citation>
    <scope>NUCLEOTIDE SEQUENCE [LARGE SCALE GENOMIC DNA]</scope>
    <source>
        <strain evidence="2">DAG 2021-001</strain>
        <tissue evidence="2">Whole body minus gut</tissue>
    </source>
</reference>
<protein>
    <submittedName>
        <fullName evidence="2">Uncharacterized protein</fullName>
    </submittedName>
</protein>
<feature type="region of interest" description="Disordered" evidence="1">
    <location>
        <begin position="1"/>
        <end position="99"/>
    </location>
</feature>
<dbReference type="Proteomes" id="UP001378592">
    <property type="component" value="Unassembled WGS sequence"/>
</dbReference>
<keyword evidence="3" id="KW-1185">Reference proteome</keyword>
<proteinExistence type="predicted"/>
<evidence type="ECO:0000313" key="3">
    <source>
        <dbReference type="Proteomes" id="UP001378592"/>
    </source>
</evidence>
<gene>
    <name evidence="2" type="ORF">R5R35_009093</name>
</gene>
<name>A0AAN9ZB63_9ORTH</name>